<dbReference type="Pfam" id="PF13923">
    <property type="entry name" value="zf-C3HC4_2"/>
    <property type="match status" value="1"/>
</dbReference>
<evidence type="ECO:0000256" key="4">
    <source>
        <dbReference type="PROSITE-ProRule" id="PRU00207"/>
    </source>
</evidence>
<feature type="zinc finger region" description="TRAF-type" evidence="4">
    <location>
        <begin position="252"/>
        <end position="294"/>
    </location>
</feature>
<name>A0A9J6DKN0_RHIMP</name>
<dbReference type="VEuPathDB" id="VectorBase:LOC119171548"/>
<evidence type="ECO:0000259" key="5">
    <source>
        <dbReference type="PROSITE" id="PS50089"/>
    </source>
</evidence>
<organism evidence="8 9">
    <name type="scientific">Rhipicephalus microplus</name>
    <name type="common">Cattle tick</name>
    <name type="synonym">Boophilus microplus</name>
    <dbReference type="NCBI Taxonomy" id="6941"/>
    <lineage>
        <taxon>Eukaryota</taxon>
        <taxon>Metazoa</taxon>
        <taxon>Ecdysozoa</taxon>
        <taxon>Arthropoda</taxon>
        <taxon>Chelicerata</taxon>
        <taxon>Arachnida</taxon>
        <taxon>Acari</taxon>
        <taxon>Parasitiformes</taxon>
        <taxon>Ixodida</taxon>
        <taxon>Ixodoidea</taxon>
        <taxon>Ixodidae</taxon>
        <taxon>Rhipicephalinae</taxon>
        <taxon>Rhipicephalus</taxon>
        <taxon>Boophilus</taxon>
    </lineage>
</organism>
<dbReference type="SUPFAM" id="SSF49599">
    <property type="entry name" value="TRAF domain-like"/>
    <property type="match status" value="1"/>
</dbReference>
<dbReference type="PANTHER" id="PTHR10131:SF157">
    <property type="entry name" value="RECEPTOR-ASSOCIATED FACTOR, PUTATIVE-RELATED"/>
    <property type="match status" value="1"/>
</dbReference>
<evidence type="ECO:0000256" key="3">
    <source>
        <dbReference type="ARBA" id="ARBA00022833"/>
    </source>
</evidence>
<keyword evidence="1 4" id="KW-0479">Metal-binding</keyword>
<dbReference type="InterPro" id="IPR017907">
    <property type="entry name" value="Znf_RING_CS"/>
</dbReference>
<dbReference type="InterPro" id="IPR013010">
    <property type="entry name" value="Znf_SIAH"/>
</dbReference>
<reference evidence="8" key="1">
    <citation type="journal article" date="2020" name="Cell">
        <title>Large-Scale Comparative Analyses of Tick Genomes Elucidate Their Genetic Diversity and Vector Capacities.</title>
        <authorList>
            <consortium name="Tick Genome and Microbiome Consortium (TIGMIC)"/>
            <person name="Jia N."/>
            <person name="Wang J."/>
            <person name="Shi W."/>
            <person name="Du L."/>
            <person name="Sun Y."/>
            <person name="Zhan W."/>
            <person name="Jiang J.F."/>
            <person name="Wang Q."/>
            <person name="Zhang B."/>
            <person name="Ji P."/>
            <person name="Bell-Sakyi L."/>
            <person name="Cui X.M."/>
            <person name="Yuan T.T."/>
            <person name="Jiang B.G."/>
            <person name="Yang W.F."/>
            <person name="Lam T.T."/>
            <person name="Chang Q.C."/>
            <person name="Ding S.J."/>
            <person name="Wang X.J."/>
            <person name="Zhu J.G."/>
            <person name="Ruan X.D."/>
            <person name="Zhao L."/>
            <person name="Wei J.T."/>
            <person name="Ye R.Z."/>
            <person name="Que T.C."/>
            <person name="Du C.H."/>
            <person name="Zhou Y.H."/>
            <person name="Cheng J.X."/>
            <person name="Dai P.F."/>
            <person name="Guo W.B."/>
            <person name="Han X.H."/>
            <person name="Huang E.J."/>
            <person name="Li L.F."/>
            <person name="Wei W."/>
            <person name="Gao Y.C."/>
            <person name="Liu J.Z."/>
            <person name="Shao H.Z."/>
            <person name="Wang X."/>
            <person name="Wang C.C."/>
            <person name="Yang T.C."/>
            <person name="Huo Q.B."/>
            <person name="Li W."/>
            <person name="Chen H.Y."/>
            <person name="Chen S.E."/>
            <person name="Zhou L.G."/>
            <person name="Ni X.B."/>
            <person name="Tian J.H."/>
            <person name="Sheng Y."/>
            <person name="Liu T."/>
            <person name="Pan Y.S."/>
            <person name="Xia L.Y."/>
            <person name="Li J."/>
            <person name="Zhao F."/>
            <person name="Cao W.C."/>
        </authorList>
    </citation>
    <scope>NUCLEOTIDE SEQUENCE</scope>
    <source>
        <strain evidence="8">Rmic-2018</strain>
    </source>
</reference>
<dbReference type="SUPFAM" id="SSF57850">
    <property type="entry name" value="RING/U-box"/>
    <property type="match status" value="1"/>
</dbReference>
<feature type="domain" description="RING-type" evidence="5">
    <location>
        <begin position="164"/>
        <end position="207"/>
    </location>
</feature>
<accession>A0A9J6DKN0</accession>
<gene>
    <name evidence="8" type="ORF">HPB51_001592</name>
</gene>
<evidence type="ECO:0000259" key="7">
    <source>
        <dbReference type="PROSITE" id="PS51081"/>
    </source>
</evidence>
<dbReference type="PANTHER" id="PTHR10131">
    <property type="entry name" value="TNF RECEPTOR ASSOCIATED FACTOR"/>
    <property type="match status" value="1"/>
</dbReference>
<keyword evidence="9" id="KW-1185">Reference proteome</keyword>
<reference evidence="8" key="2">
    <citation type="submission" date="2021-09" db="EMBL/GenBank/DDBJ databases">
        <authorList>
            <person name="Jia N."/>
            <person name="Wang J."/>
            <person name="Shi W."/>
            <person name="Du L."/>
            <person name="Sun Y."/>
            <person name="Zhan W."/>
            <person name="Jiang J."/>
            <person name="Wang Q."/>
            <person name="Zhang B."/>
            <person name="Ji P."/>
            <person name="Sakyi L.B."/>
            <person name="Cui X."/>
            <person name="Yuan T."/>
            <person name="Jiang B."/>
            <person name="Yang W."/>
            <person name="Lam T.T.-Y."/>
            <person name="Chang Q."/>
            <person name="Ding S."/>
            <person name="Wang X."/>
            <person name="Zhu J."/>
            <person name="Ruan X."/>
            <person name="Zhao L."/>
            <person name="Wei J."/>
            <person name="Que T."/>
            <person name="Du C."/>
            <person name="Cheng J."/>
            <person name="Dai P."/>
            <person name="Han X."/>
            <person name="Huang E."/>
            <person name="Gao Y."/>
            <person name="Liu J."/>
            <person name="Shao H."/>
            <person name="Ye R."/>
            <person name="Li L."/>
            <person name="Wei W."/>
            <person name="Wang X."/>
            <person name="Wang C."/>
            <person name="Huo Q."/>
            <person name="Li W."/>
            <person name="Guo W."/>
            <person name="Chen H."/>
            <person name="Chen S."/>
            <person name="Zhou L."/>
            <person name="Zhou L."/>
            <person name="Ni X."/>
            <person name="Tian J."/>
            <person name="Zhou Y."/>
            <person name="Sheng Y."/>
            <person name="Liu T."/>
            <person name="Pan Y."/>
            <person name="Xia L."/>
            <person name="Li J."/>
            <person name="Zhao F."/>
            <person name="Cao W."/>
        </authorList>
    </citation>
    <scope>NUCLEOTIDE SEQUENCE</scope>
    <source>
        <strain evidence="8">Rmic-2018</strain>
        <tissue evidence="8">Larvae</tissue>
    </source>
</reference>
<evidence type="ECO:0000313" key="8">
    <source>
        <dbReference type="EMBL" id="KAH8022692.1"/>
    </source>
</evidence>
<dbReference type="SMART" id="SM00184">
    <property type="entry name" value="RING"/>
    <property type="match status" value="1"/>
</dbReference>
<dbReference type="PROSITE" id="PS00518">
    <property type="entry name" value="ZF_RING_1"/>
    <property type="match status" value="1"/>
</dbReference>
<keyword evidence="2 4" id="KW-0863">Zinc-finger</keyword>
<feature type="domain" description="TRAF-type" evidence="6">
    <location>
        <begin position="252"/>
        <end position="294"/>
    </location>
</feature>
<evidence type="ECO:0000256" key="1">
    <source>
        <dbReference type="ARBA" id="ARBA00022723"/>
    </source>
</evidence>
<dbReference type="InterPro" id="IPR013083">
    <property type="entry name" value="Znf_RING/FYVE/PHD"/>
</dbReference>
<proteinExistence type="predicted"/>
<comment type="caution">
    <text evidence="8">The sequence shown here is derived from an EMBL/GenBank/DDBJ whole genome shotgun (WGS) entry which is preliminary data.</text>
</comment>
<feature type="domain" description="SIAH-type" evidence="7">
    <location>
        <begin position="228"/>
        <end position="284"/>
    </location>
</feature>
<dbReference type="EMBL" id="JABSTU010000008">
    <property type="protein sequence ID" value="KAH8022692.1"/>
    <property type="molecule type" value="Genomic_DNA"/>
</dbReference>
<dbReference type="InterPro" id="IPR001293">
    <property type="entry name" value="Znf_TRAF"/>
</dbReference>
<evidence type="ECO:0000256" key="2">
    <source>
        <dbReference type="ARBA" id="ARBA00022771"/>
    </source>
</evidence>
<sequence length="687" mass="75206">MALMAPLCRPSSTQLLAGAKFTSEKVYSSTGGTASSLSRSAYFVEHLQPYCSSLLMTPCTRWTLVAVALGAGFEAQVLSQGTDLLEGQHVEVDPREMPLEVIPLILHAPVMASSGRNWFSSVSLETTAASSSSRSATRRAETPAELAVYSVENFEPRPPPELVCTVCRGVYRDPVECPCRHVFCSICIHGWLAHSPSPGSGSCPLCRREMTLSQVVPVVPLVNNMIAHLTVRCPNKEAGCIAKMTLESVNHHLETCEFSPVLCPDCGVQVLASELSSHQLEQCSKRMVRCTRGCCFSLLAEQQREHNCIYEMRNYISSLEQTRDMLRYQLDHTVQYLTRLQRYIRELAVRVQACAVRVRQLGAASQRIHVYTEGLPKNSRLLTYLSQFKRESRFPGRDICGSSNTTRSADTPSHLLHLQNPVTDPTHLFWDVPSDPEASLSESNQDEVAEQSASAFKLFPNDGRTTTLLHDIDGLCCQTGFKASVPTETANGIDGGAFIPLTAPTGYSTYHQSAFPPYRFMFGVPITPEPSGMHGVSSCRVPSTLQSSSTSTRLSVPTVSEMLSSSNLPTVTTSAAINETIGGNLSSPSAIDLATQRTPVMHTTLSGSDTNEFWYSHPSAWYSVHAELASSIRATFNPEYMTPRNVDEANVEEYGPLGDGGGHFSSLMRRLWMAGRNLDGSNSPQTE</sequence>
<dbReference type="Gene3D" id="3.30.40.10">
    <property type="entry name" value="Zinc/RING finger domain, C3HC4 (zinc finger)"/>
    <property type="match status" value="2"/>
</dbReference>
<dbReference type="GO" id="GO:0043122">
    <property type="term" value="P:regulation of canonical NF-kappaB signal transduction"/>
    <property type="evidence" value="ECO:0007669"/>
    <property type="project" value="TreeGrafter"/>
</dbReference>
<dbReference type="InterPro" id="IPR001841">
    <property type="entry name" value="Znf_RING"/>
</dbReference>
<dbReference type="PROSITE" id="PS50089">
    <property type="entry name" value="ZF_RING_2"/>
    <property type="match status" value="1"/>
</dbReference>
<dbReference type="Proteomes" id="UP000821866">
    <property type="component" value="Chromosome 6"/>
</dbReference>
<dbReference type="AlphaFoldDB" id="A0A9J6DKN0"/>
<dbReference type="GO" id="GO:0008270">
    <property type="term" value="F:zinc ion binding"/>
    <property type="evidence" value="ECO:0007669"/>
    <property type="project" value="UniProtKB-KW"/>
</dbReference>
<dbReference type="PROSITE" id="PS50145">
    <property type="entry name" value="ZF_TRAF"/>
    <property type="match status" value="1"/>
</dbReference>
<dbReference type="PROSITE" id="PS51081">
    <property type="entry name" value="ZF_SIAH"/>
    <property type="match status" value="1"/>
</dbReference>
<evidence type="ECO:0000313" key="9">
    <source>
        <dbReference type="Proteomes" id="UP000821866"/>
    </source>
</evidence>
<keyword evidence="3 4" id="KW-0862">Zinc</keyword>
<protein>
    <submittedName>
        <fullName evidence="8">Uncharacterized protein</fullName>
    </submittedName>
</protein>
<evidence type="ECO:0000259" key="6">
    <source>
        <dbReference type="PROSITE" id="PS50145"/>
    </source>
</evidence>